<dbReference type="InterPro" id="IPR000896">
    <property type="entry name" value="Hemocyanin/hexamerin_mid_dom"/>
</dbReference>
<evidence type="ECO:0000313" key="6">
    <source>
        <dbReference type="Proteomes" id="UP000695007"/>
    </source>
</evidence>
<dbReference type="Proteomes" id="UP000695007">
    <property type="component" value="Unplaced"/>
</dbReference>
<dbReference type="Pfam" id="PF03723">
    <property type="entry name" value="Hemocyanin_C"/>
    <property type="match status" value="1"/>
</dbReference>
<dbReference type="InterPro" id="IPR037020">
    <property type="entry name" value="Hemocyanin_C_sf"/>
</dbReference>
<feature type="chain" id="PRO_5044708739" evidence="2">
    <location>
        <begin position="19"/>
        <end position="684"/>
    </location>
</feature>
<protein>
    <submittedName>
        <fullName evidence="7 8">Arylphorin subunit alpha-like</fullName>
    </submittedName>
</protein>
<feature type="domain" description="Hemocyanin middle" evidence="3">
    <location>
        <begin position="162"/>
        <end position="431"/>
    </location>
</feature>
<evidence type="ECO:0000259" key="5">
    <source>
        <dbReference type="Pfam" id="PF03723"/>
    </source>
</evidence>
<dbReference type="InterPro" id="IPR013788">
    <property type="entry name" value="Hemocyanin/hexamerin"/>
</dbReference>
<evidence type="ECO:0000256" key="1">
    <source>
        <dbReference type="ARBA" id="ARBA00022761"/>
    </source>
</evidence>
<sequence>MIGRLVLLSVLAIGWVDAQAYKHEYQNEFTADNEFLLKQKRVYQILYHFTQPEIKTELYKEGEEYNIEAHLDSYTNKEAVTEFLHHLQHGFLSHDSIFSIYYPRDIHEATHVFRLFYYAKDFDTFYKTALFCRNRLNHQLFFFTFYLAIIHRPDTSYIRLPPIYELGPYYFYNSELLQKAHHPKETGKLYQKHSAGYDTYIIPYNYSNFYLTDEYNYDQRLNYFTEDIGLNNFYFFLRTQYPSFLSGDEINLPKNSRGEAYLYIHKLLYNRYYLERLSNDLGKIEDYDYSRPFYPGFWPTLSYPNGLPFPSRPSNSYFPKTKYHQIHESKEYESRISQAVDSGIVLTKEAKTSKIYTPDGLDILGNIIEGNADSYNPQYYGSIDSLGRDILGFSGVPLTSEKLQPSALQQYTTSLRDPAFWRLYKRIFHYYSKYKFNQKPYKPEEIQFPDLQIKSVSTDKLITYFDHFDATISNGLAVSNEQEAESYLIQVRQHRLNHKPFNVYININAEKMTKAAIRIFLGPKYNVHMKEIDFTEHHNEFLELDNFVYDLSPGANAIVRNCHDFKIVGHDPEPSEIFYKRVLKALNGAEQLKLQSRILAFPERLILPRGKPEGLAFKLFVFVSPVSELKTYKLRVFGDSIIDTRPFGYPLDRPISDIDFHGPNFSLQDIFIYHKLEHDPTVVY</sequence>
<dbReference type="PANTHER" id="PTHR11511:SF5">
    <property type="entry name" value="FAT-BODY PROTEIN 1-RELATED"/>
    <property type="match status" value="1"/>
</dbReference>
<dbReference type="Pfam" id="PF00372">
    <property type="entry name" value="Hemocyanin_M"/>
    <property type="match status" value="1"/>
</dbReference>
<keyword evidence="2" id="KW-0732">Signal</keyword>
<dbReference type="InterPro" id="IPR014756">
    <property type="entry name" value="Ig_E-set"/>
</dbReference>
<dbReference type="AlphaFoldDB" id="A0AAJ7E3B2"/>
<feature type="signal peptide" evidence="2">
    <location>
        <begin position="1"/>
        <end position="18"/>
    </location>
</feature>
<dbReference type="Gene3D" id="2.60.40.1520">
    <property type="entry name" value="Hemocyanin, C-terminal domain"/>
    <property type="match status" value="1"/>
</dbReference>
<dbReference type="InterPro" id="IPR005204">
    <property type="entry name" value="Hemocyanin_N"/>
</dbReference>
<dbReference type="KEGG" id="csol:105368867"/>
<dbReference type="InterPro" id="IPR036697">
    <property type="entry name" value="Hemocyanin_N_sf"/>
</dbReference>
<feature type="domain" description="Hemocyanin C-terminal" evidence="5">
    <location>
        <begin position="440"/>
        <end position="674"/>
    </location>
</feature>
<gene>
    <name evidence="7 8" type="primary">LOC105368867</name>
</gene>
<dbReference type="SUPFAM" id="SSF48056">
    <property type="entry name" value="Di-copper centre-containing domain"/>
    <property type="match status" value="1"/>
</dbReference>
<dbReference type="PROSITE" id="PS00210">
    <property type="entry name" value="HEMOCYANIN_2"/>
    <property type="match status" value="1"/>
</dbReference>
<dbReference type="Pfam" id="PF03722">
    <property type="entry name" value="Hemocyanin_N"/>
    <property type="match status" value="1"/>
</dbReference>
<dbReference type="GO" id="GO:0005615">
    <property type="term" value="C:extracellular space"/>
    <property type="evidence" value="ECO:0007669"/>
    <property type="project" value="UniProtKB-ARBA"/>
</dbReference>
<keyword evidence="1" id="KW-0758">Storage protein</keyword>
<dbReference type="GeneID" id="105368867"/>
<organism evidence="6 8">
    <name type="scientific">Ceratosolen solmsi marchali</name>
    <dbReference type="NCBI Taxonomy" id="326594"/>
    <lineage>
        <taxon>Eukaryota</taxon>
        <taxon>Metazoa</taxon>
        <taxon>Ecdysozoa</taxon>
        <taxon>Arthropoda</taxon>
        <taxon>Hexapoda</taxon>
        <taxon>Insecta</taxon>
        <taxon>Pterygota</taxon>
        <taxon>Neoptera</taxon>
        <taxon>Endopterygota</taxon>
        <taxon>Hymenoptera</taxon>
        <taxon>Apocrita</taxon>
        <taxon>Proctotrupomorpha</taxon>
        <taxon>Chalcidoidea</taxon>
        <taxon>Agaonidae</taxon>
        <taxon>Agaoninae</taxon>
        <taxon>Ceratosolen</taxon>
    </lineage>
</organism>
<dbReference type="InterPro" id="IPR008922">
    <property type="entry name" value="Di-copper_centre_dom_sf"/>
</dbReference>
<evidence type="ECO:0000259" key="3">
    <source>
        <dbReference type="Pfam" id="PF00372"/>
    </source>
</evidence>
<evidence type="ECO:0000259" key="4">
    <source>
        <dbReference type="Pfam" id="PF03722"/>
    </source>
</evidence>
<dbReference type="InterPro" id="IPR005203">
    <property type="entry name" value="Hemocyanin_C"/>
</dbReference>
<evidence type="ECO:0000313" key="8">
    <source>
        <dbReference type="RefSeq" id="XP_011506307.1"/>
    </source>
</evidence>
<dbReference type="GO" id="GO:0045735">
    <property type="term" value="F:nutrient reservoir activity"/>
    <property type="evidence" value="ECO:0007669"/>
    <property type="project" value="UniProtKB-KW"/>
</dbReference>
<keyword evidence="6" id="KW-1185">Reference proteome</keyword>
<reference evidence="7 8" key="1">
    <citation type="submission" date="2025-04" db="UniProtKB">
        <authorList>
            <consortium name="RefSeq"/>
        </authorList>
    </citation>
    <scope>IDENTIFICATION</scope>
</reference>
<dbReference type="PRINTS" id="PR00187">
    <property type="entry name" value="HAEMOCYANIN"/>
</dbReference>
<dbReference type="SUPFAM" id="SSF48050">
    <property type="entry name" value="Hemocyanin, N-terminal domain"/>
    <property type="match status" value="1"/>
</dbReference>
<accession>A0AAJ7E3B2</accession>
<dbReference type="Gene3D" id="1.10.1280.10">
    <property type="entry name" value="Di-copper center containing domain from catechol oxidase"/>
    <property type="match status" value="1"/>
</dbReference>
<evidence type="ECO:0000256" key="2">
    <source>
        <dbReference type="SAM" id="SignalP"/>
    </source>
</evidence>
<name>A0AAJ7E3B2_9HYME</name>
<feature type="domain" description="Hemocyanin N-terminal" evidence="4">
    <location>
        <begin position="35"/>
        <end position="156"/>
    </location>
</feature>
<dbReference type="Gene3D" id="1.20.1370.10">
    <property type="entry name" value="Hemocyanin, N-terminal domain"/>
    <property type="match status" value="1"/>
</dbReference>
<dbReference type="RefSeq" id="XP_011506307.1">
    <property type="nucleotide sequence ID" value="XM_011508005.1"/>
</dbReference>
<proteinExistence type="predicted"/>
<dbReference type="SUPFAM" id="SSF81296">
    <property type="entry name" value="E set domains"/>
    <property type="match status" value="1"/>
</dbReference>
<dbReference type="PANTHER" id="PTHR11511">
    <property type="entry name" value="LARVAL STORAGE PROTEIN/PHENOLOXIDASE"/>
    <property type="match status" value="1"/>
</dbReference>
<evidence type="ECO:0000313" key="7">
    <source>
        <dbReference type="RefSeq" id="XP_011506306.1"/>
    </source>
</evidence>
<dbReference type="RefSeq" id="XP_011506306.1">
    <property type="nucleotide sequence ID" value="XM_011508004.1"/>
</dbReference>